<feature type="region of interest" description="Disordered" evidence="1">
    <location>
        <begin position="247"/>
        <end position="282"/>
    </location>
</feature>
<accession>A0A7S2SMS5</accession>
<feature type="compositionally biased region" description="Low complexity" evidence="1">
    <location>
        <begin position="102"/>
        <end position="114"/>
    </location>
</feature>
<gene>
    <name evidence="2" type="ORF">RMAR1173_LOCUS16655</name>
</gene>
<evidence type="ECO:0000256" key="1">
    <source>
        <dbReference type="SAM" id="MobiDB-lite"/>
    </source>
</evidence>
<protein>
    <submittedName>
        <fullName evidence="2">Uncharacterized protein</fullName>
    </submittedName>
</protein>
<feature type="compositionally biased region" description="Acidic residues" evidence="1">
    <location>
        <begin position="273"/>
        <end position="282"/>
    </location>
</feature>
<sequence>MAAQCAADDEWENLSQASMGSFEAIGHSGALDLEQERSVARHSGDPRCPWCVRDSRRLPAASSRPALLCARVEHPAIQGEPDTQELQRGISVAEESELSEFDTVTDGGTTTDDGLSSMHSDSEASAASGPPAVHPRMRRPAPFFLRSRRQQHRSAMAAAAVAAHVIADPATERHLSAPSRRKQRRWDNDRLVGLPAGLLGSVADGGSIGHQSVCFPIPEYSSAFDELLEESNARVRDRFMRGYNTMKRRPKGCRRGRLHASSGGSIDTAAVEDATDTDAERG</sequence>
<feature type="compositionally biased region" description="Basic residues" evidence="1">
    <location>
        <begin position="247"/>
        <end position="258"/>
    </location>
</feature>
<proteinExistence type="predicted"/>
<name>A0A7S2SMS5_9STRA</name>
<dbReference type="EMBL" id="HBHJ01025273">
    <property type="protein sequence ID" value="CAD9704694.1"/>
    <property type="molecule type" value="Transcribed_RNA"/>
</dbReference>
<evidence type="ECO:0000313" key="2">
    <source>
        <dbReference type="EMBL" id="CAD9704694.1"/>
    </source>
</evidence>
<feature type="region of interest" description="Disordered" evidence="1">
    <location>
        <begin position="96"/>
        <end position="138"/>
    </location>
</feature>
<organism evidence="2">
    <name type="scientific">Rhizochromulina marina</name>
    <dbReference type="NCBI Taxonomy" id="1034831"/>
    <lineage>
        <taxon>Eukaryota</taxon>
        <taxon>Sar</taxon>
        <taxon>Stramenopiles</taxon>
        <taxon>Ochrophyta</taxon>
        <taxon>Dictyochophyceae</taxon>
        <taxon>Rhizochromulinales</taxon>
        <taxon>Rhizochromulina</taxon>
    </lineage>
</organism>
<dbReference type="AlphaFoldDB" id="A0A7S2SMS5"/>
<reference evidence="2" key="1">
    <citation type="submission" date="2021-01" db="EMBL/GenBank/DDBJ databases">
        <authorList>
            <person name="Corre E."/>
            <person name="Pelletier E."/>
            <person name="Niang G."/>
            <person name="Scheremetjew M."/>
            <person name="Finn R."/>
            <person name="Kale V."/>
            <person name="Holt S."/>
            <person name="Cochrane G."/>
            <person name="Meng A."/>
            <person name="Brown T."/>
            <person name="Cohen L."/>
        </authorList>
    </citation>
    <scope>NUCLEOTIDE SEQUENCE</scope>
    <source>
        <strain evidence="2">CCMP1243</strain>
    </source>
</reference>